<name>A0ABR1JD35_9AGAR</name>
<evidence type="ECO:0000313" key="3">
    <source>
        <dbReference type="Proteomes" id="UP001498398"/>
    </source>
</evidence>
<protein>
    <submittedName>
        <fullName evidence="2">Uncharacterized protein</fullName>
    </submittedName>
</protein>
<accession>A0ABR1JD35</accession>
<organism evidence="2 3">
    <name type="scientific">Marasmiellus scandens</name>
    <dbReference type="NCBI Taxonomy" id="2682957"/>
    <lineage>
        <taxon>Eukaryota</taxon>
        <taxon>Fungi</taxon>
        <taxon>Dikarya</taxon>
        <taxon>Basidiomycota</taxon>
        <taxon>Agaricomycotina</taxon>
        <taxon>Agaricomycetes</taxon>
        <taxon>Agaricomycetidae</taxon>
        <taxon>Agaricales</taxon>
        <taxon>Marasmiineae</taxon>
        <taxon>Omphalotaceae</taxon>
        <taxon>Marasmiellus</taxon>
    </lineage>
</organism>
<gene>
    <name evidence="2" type="ORF">VKT23_010251</name>
</gene>
<dbReference type="EMBL" id="JBANRG010000019">
    <property type="protein sequence ID" value="KAK7457904.1"/>
    <property type="molecule type" value="Genomic_DNA"/>
</dbReference>
<comment type="caution">
    <text evidence="2">The sequence shown here is derived from an EMBL/GenBank/DDBJ whole genome shotgun (WGS) entry which is preliminary data.</text>
</comment>
<feature type="region of interest" description="Disordered" evidence="1">
    <location>
        <begin position="1"/>
        <end position="24"/>
    </location>
</feature>
<evidence type="ECO:0000313" key="2">
    <source>
        <dbReference type="EMBL" id="KAK7457904.1"/>
    </source>
</evidence>
<keyword evidence="3" id="KW-1185">Reference proteome</keyword>
<evidence type="ECO:0000256" key="1">
    <source>
        <dbReference type="SAM" id="MobiDB-lite"/>
    </source>
</evidence>
<reference evidence="2 3" key="1">
    <citation type="submission" date="2024-01" db="EMBL/GenBank/DDBJ databases">
        <title>A draft genome for the cacao thread blight pathogen Marasmiellus scandens.</title>
        <authorList>
            <person name="Baruah I.K."/>
            <person name="Leung J."/>
            <person name="Bukari Y."/>
            <person name="Amoako-Attah I."/>
            <person name="Meinhardt L.W."/>
            <person name="Bailey B.A."/>
            <person name="Cohen S.P."/>
        </authorList>
    </citation>
    <scope>NUCLEOTIDE SEQUENCE [LARGE SCALE GENOMIC DNA]</scope>
    <source>
        <strain evidence="2 3">GH-19</strain>
    </source>
</reference>
<dbReference type="Proteomes" id="UP001498398">
    <property type="component" value="Unassembled WGS sequence"/>
</dbReference>
<sequence>MPSSRSPKSSQTRAAHSKNHSQTVLRYPRCSSKPSCARYCIAQKQRLEPGSSSILHPAVLRRTQSTLAAFHYQLEALEGQQRKLVAEVNASNGKLAALVVEIKDICCHPPTTQSLPSLFEQFITLTSHAELTVQKLLPHTLPKISLSPP</sequence>
<proteinExistence type="predicted"/>